<gene>
    <name evidence="1" type="ORF">C5167_049968</name>
</gene>
<protein>
    <recommendedName>
        <fullName evidence="3">Calcium ion-binding protein</fullName>
    </recommendedName>
</protein>
<dbReference type="AlphaFoldDB" id="A0A4Y7KMA3"/>
<proteinExistence type="predicted"/>
<name>A0A4Y7KMA3_PAPSO</name>
<dbReference type="PANTHER" id="PTHR37754">
    <property type="entry name" value="CALCIUM ION-BINDING PROTEIN"/>
    <property type="match status" value="1"/>
</dbReference>
<dbReference type="STRING" id="3469.A0A4Y7KMA3"/>
<dbReference type="Pfam" id="PF25284">
    <property type="entry name" value="DUF7874"/>
    <property type="match status" value="1"/>
</dbReference>
<evidence type="ECO:0000313" key="2">
    <source>
        <dbReference type="Proteomes" id="UP000316621"/>
    </source>
</evidence>
<dbReference type="PANTHER" id="PTHR37754:SF1">
    <property type="entry name" value="CALCIUM ION-BINDING PROTEIN"/>
    <property type="match status" value="1"/>
</dbReference>
<dbReference type="EMBL" id="CM010722">
    <property type="protein sequence ID" value="RZC74484.1"/>
    <property type="molecule type" value="Genomic_DNA"/>
</dbReference>
<organism evidence="1 2">
    <name type="scientific">Papaver somniferum</name>
    <name type="common">Opium poppy</name>
    <dbReference type="NCBI Taxonomy" id="3469"/>
    <lineage>
        <taxon>Eukaryota</taxon>
        <taxon>Viridiplantae</taxon>
        <taxon>Streptophyta</taxon>
        <taxon>Embryophyta</taxon>
        <taxon>Tracheophyta</taxon>
        <taxon>Spermatophyta</taxon>
        <taxon>Magnoliopsida</taxon>
        <taxon>Ranunculales</taxon>
        <taxon>Papaveraceae</taxon>
        <taxon>Papaveroideae</taxon>
        <taxon>Papaver</taxon>
    </lineage>
</organism>
<evidence type="ECO:0008006" key="3">
    <source>
        <dbReference type="Google" id="ProtNLM"/>
    </source>
</evidence>
<evidence type="ECO:0000313" key="1">
    <source>
        <dbReference type="EMBL" id="RZC74484.1"/>
    </source>
</evidence>
<sequence>MGMLMSVMGKGVPSVSMLTDTLYGQFVKKDVKEFDDFHIAVLDIFSTVNAALPGKHYDVPPLDVVESFYNRWKSGKEEEDKKDMFVKFMTSNISLSTLDDVTIMLGVAAPPAAMAMKRAGECIPQLNMIKVIPDVIFVPTATLITLISLKLSRRAAQRKQISDAYEEGKK</sequence>
<dbReference type="Proteomes" id="UP000316621">
    <property type="component" value="Chromosome 8"/>
</dbReference>
<dbReference type="Gramene" id="RZC74484">
    <property type="protein sequence ID" value="RZC74484"/>
    <property type="gene ID" value="C5167_049968"/>
</dbReference>
<reference evidence="1 2" key="1">
    <citation type="journal article" date="2018" name="Science">
        <title>The opium poppy genome and morphinan production.</title>
        <authorList>
            <person name="Guo L."/>
            <person name="Winzer T."/>
            <person name="Yang X."/>
            <person name="Li Y."/>
            <person name="Ning Z."/>
            <person name="He Z."/>
            <person name="Teodor R."/>
            <person name="Lu Y."/>
            <person name="Bowser T.A."/>
            <person name="Graham I.A."/>
            <person name="Ye K."/>
        </authorList>
    </citation>
    <scope>NUCLEOTIDE SEQUENCE [LARGE SCALE GENOMIC DNA]</scope>
    <source>
        <strain evidence="2">cv. HN1</strain>
        <tissue evidence="1">Leaves</tissue>
    </source>
</reference>
<keyword evidence="2" id="KW-1185">Reference proteome</keyword>
<accession>A0A4Y7KMA3</accession>
<dbReference type="OMA" id="HYDVPSR"/>
<dbReference type="InterPro" id="IPR057196">
    <property type="entry name" value="DUF7874"/>
</dbReference>